<accession>A0A9N8YUA4</accession>
<dbReference type="AlphaFoldDB" id="A0A9N8YUA4"/>
<reference evidence="1" key="1">
    <citation type="submission" date="2021-06" db="EMBL/GenBank/DDBJ databases">
        <authorList>
            <person name="Kallberg Y."/>
            <person name="Tangrot J."/>
            <person name="Rosling A."/>
        </authorList>
    </citation>
    <scope>NUCLEOTIDE SEQUENCE</scope>
    <source>
        <strain evidence="1">CL551</strain>
    </source>
</reference>
<dbReference type="EMBL" id="CAJVPV010000218">
    <property type="protein sequence ID" value="CAG8447129.1"/>
    <property type="molecule type" value="Genomic_DNA"/>
</dbReference>
<organism evidence="1 2">
    <name type="scientific">Acaulospora morrowiae</name>
    <dbReference type="NCBI Taxonomy" id="94023"/>
    <lineage>
        <taxon>Eukaryota</taxon>
        <taxon>Fungi</taxon>
        <taxon>Fungi incertae sedis</taxon>
        <taxon>Mucoromycota</taxon>
        <taxon>Glomeromycotina</taxon>
        <taxon>Glomeromycetes</taxon>
        <taxon>Diversisporales</taxon>
        <taxon>Acaulosporaceae</taxon>
        <taxon>Acaulospora</taxon>
    </lineage>
</organism>
<keyword evidence="2" id="KW-1185">Reference proteome</keyword>
<evidence type="ECO:0000313" key="2">
    <source>
        <dbReference type="Proteomes" id="UP000789342"/>
    </source>
</evidence>
<dbReference type="Proteomes" id="UP000789342">
    <property type="component" value="Unassembled WGS sequence"/>
</dbReference>
<proteinExistence type="predicted"/>
<evidence type="ECO:0000313" key="1">
    <source>
        <dbReference type="EMBL" id="CAG8447129.1"/>
    </source>
</evidence>
<name>A0A9N8YUA4_9GLOM</name>
<gene>
    <name evidence="1" type="ORF">AMORRO_LOCUS686</name>
</gene>
<comment type="caution">
    <text evidence="1">The sequence shown here is derived from an EMBL/GenBank/DDBJ whole genome shotgun (WGS) entry which is preliminary data.</text>
</comment>
<protein>
    <submittedName>
        <fullName evidence="1">5480_t:CDS:1</fullName>
    </submittedName>
</protein>
<sequence length="96" mass="10889">MTNFIFFQSPIFREDRSRSPASSHLSNGSQYLFEHVLPSIENYGVGIFFTHDCRLTCRDVIPLGINEMDTNSSRSSFTKNDVDAMHLSVISGRTIQ</sequence>